<comment type="caution">
    <text evidence="2">The sequence shown here is derived from an EMBL/GenBank/DDBJ whole genome shotgun (WGS) entry which is preliminary data.</text>
</comment>
<dbReference type="HOGENOM" id="CLU_2598912_0_0_5"/>
<dbReference type="PATRIC" id="fig|1094557.3.peg.430"/>
<evidence type="ECO:0000313" key="3">
    <source>
        <dbReference type="Proteomes" id="UP000009017"/>
    </source>
</evidence>
<keyword evidence="1" id="KW-0732">Signal</keyword>
<name>J1K2J8_9HYPH</name>
<dbReference type="EMBL" id="AIMA01000004">
    <property type="protein sequence ID" value="EJF91335.1"/>
    <property type="molecule type" value="Genomic_DNA"/>
</dbReference>
<accession>J1K2J8</accession>
<organism evidence="2 3">
    <name type="scientific">Bartonella melophagi K-2C</name>
    <dbReference type="NCBI Taxonomy" id="1094557"/>
    <lineage>
        <taxon>Bacteria</taxon>
        <taxon>Pseudomonadati</taxon>
        <taxon>Pseudomonadota</taxon>
        <taxon>Alphaproteobacteria</taxon>
        <taxon>Hyphomicrobiales</taxon>
        <taxon>Bartonellaceae</taxon>
        <taxon>Bartonella</taxon>
    </lineage>
</organism>
<evidence type="ECO:0000256" key="1">
    <source>
        <dbReference type="SAM" id="SignalP"/>
    </source>
</evidence>
<keyword evidence="3" id="KW-1185">Reference proteome</keyword>
<gene>
    <name evidence="2" type="ORF">ME3_00401</name>
</gene>
<feature type="signal peptide" evidence="1">
    <location>
        <begin position="1"/>
        <end position="23"/>
    </location>
</feature>
<protein>
    <submittedName>
        <fullName evidence="2">Uncharacterized protein</fullName>
    </submittedName>
</protein>
<evidence type="ECO:0000313" key="2">
    <source>
        <dbReference type="EMBL" id="EJF91335.1"/>
    </source>
</evidence>
<dbReference type="RefSeq" id="WP_007476666.1">
    <property type="nucleotide sequence ID" value="NZ_JH725081.1"/>
</dbReference>
<dbReference type="Proteomes" id="UP000009017">
    <property type="component" value="Unassembled WGS sequence"/>
</dbReference>
<sequence length="79" mass="9353">MRKTILKSFISLMIFIFSYSAFANDVNKVYQADMDTFENVGNGNVDPFVLNPDTMNDYEQVFHHQMYNHNELVLTSWFF</sequence>
<feature type="chain" id="PRO_5003743831" evidence="1">
    <location>
        <begin position="24"/>
        <end position="79"/>
    </location>
</feature>
<dbReference type="AlphaFoldDB" id="J1K2J8"/>
<proteinExistence type="predicted"/>
<reference evidence="2 3" key="1">
    <citation type="submission" date="2012-03" db="EMBL/GenBank/DDBJ databases">
        <title>The Genome Sequence of Bartonella melophagi K-2C.</title>
        <authorList>
            <consortium name="The Broad Institute Genome Sequencing Platform"/>
            <consortium name="The Broad Institute Genome Sequencing Center for Infectious Disease"/>
            <person name="Feldgarden M."/>
            <person name="Kirby J."/>
            <person name="Kosoy M."/>
            <person name="Birtles R."/>
            <person name="Probert W.S."/>
            <person name="Chiaraviglio L."/>
            <person name="Young S.K."/>
            <person name="Zeng Q."/>
            <person name="Gargeya S."/>
            <person name="Fitzgerald M."/>
            <person name="Haas B."/>
            <person name="Abouelleil A."/>
            <person name="Alvarado L."/>
            <person name="Arachchi H.M."/>
            <person name="Berlin A."/>
            <person name="Chapman S.B."/>
            <person name="Gearin G."/>
            <person name="Goldberg J."/>
            <person name="Griggs A."/>
            <person name="Gujja S."/>
            <person name="Hansen M."/>
            <person name="Heiman D."/>
            <person name="Howarth C."/>
            <person name="Larimer J."/>
            <person name="Lui A."/>
            <person name="MacDonald P.J.P."/>
            <person name="McCowen C."/>
            <person name="Montmayeur A."/>
            <person name="Murphy C."/>
            <person name="Neiman D."/>
            <person name="Pearson M."/>
            <person name="Priest M."/>
            <person name="Roberts A."/>
            <person name="Saif S."/>
            <person name="Shea T."/>
            <person name="Sisk P."/>
            <person name="Stolte C."/>
            <person name="Sykes S."/>
            <person name="Wortman J."/>
            <person name="Nusbaum C."/>
            <person name="Birren B."/>
        </authorList>
    </citation>
    <scope>NUCLEOTIDE SEQUENCE [LARGE SCALE GENOMIC DNA]</scope>
    <source>
        <strain evidence="2 3">K-2C</strain>
    </source>
</reference>